<dbReference type="WBParaSite" id="ALUE_0000672901-mRNA-1">
    <property type="protein sequence ID" value="ALUE_0000672901-mRNA-1"/>
    <property type="gene ID" value="ALUE_0000672901"/>
</dbReference>
<sequence length="216" mass="24968">MASFRFKFKNGEFYELFTLFFDRKDDCYKILIAKLGDFGHSANGKTLVHLEYDGKRHAIRDAASLWNVLEDFRLTSGPNYAIPIEFYEPSGVRFRLKDAEYCRRFSLKLNREDDAYKVLMNKLDQLGYKSNGRLLLCTENDGSRTVIEDCDSLWTLIEMSSSGESHATLQLEYYKPEKTPEQNSTGDWTLDEDKVSKLEQNVEKLITVIGKLGPKM</sequence>
<reference evidence="2" key="1">
    <citation type="submission" date="2017-02" db="UniProtKB">
        <authorList>
            <consortium name="WormBaseParasite"/>
        </authorList>
    </citation>
    <scope>IDENTIFICATION</scope>
</reference>
<proteinExistence type="predicted"/>
<evidence type="ECO:0000313" key="1">
    <source>
        <dbReference type="Proteomes" id="UP000036681"/>
    </source>
</evidence>
<organism evidence="1 2">
    <name type="scientific">Ascaris lumbricoides</name>
    <name type="common">Giant roundworm</name>
    <dbReference type="NCBI Taxonomy" id="6252"/>
    <lineage>
        <taxon>Eukaryota</taxon>
        <taxon>Metazoa</taxon>
        <taxon>Ecdysozoa</taxon>
        <taxon>Nematoda</taxon>
        <taxon>Chromadorea</taxon>
        <taxon>Rhabditida</taxon>
        <taxon>Spirurina</taxon>
        <taxon>Ascaridomorpha</taxon>
        <taxon>Ascaridoidea</taxon>
        <taxon>Ascarididae</taxon>
        <taxon>Ascaris</taxon>
    </lineage>
</organism>
<accession>A0A0M3HV24</accession>
<dbReference type="Proteomes" id="UP000036681">
    <property type="component" value="Unplaced"/>
</dbReference>
<evidence type="ECO:0000313" key="2">
    <source>
        <dbReference type="WBParaSite" id="ALUE_0000672901-mRNA-1"/>
    </source>
</evidence>
<name>A0A0M3HV24_ASCLU</name>
<keyword evidence="1" id="KW-1185">Reference proteome</keyword>
<dbReference type="AlphaFoldDB" id="A0A0M3HV24"/>
<protein>
    <submittedName>
        <fullName evidence="2">Bro-N domain-containing protein</fullName>
    </submittedName>
</protein>